<dbReference type="GO" id="GO:0003700">
    <property type="term" value="F:DNA-binding transcription factor activity"/>
    <property type="evidence" value="ECO:0007669"/>
    <property type="project" value="InterPro"/>
</dbReference>
<proteinExistence type="predicted"/>
<accession>A0A077S4W2</accession>
<protein>
    <recommendedName>
        <fullName evidence="7">WRKY domain-containing protein</fullName>
    </recommendedName>
</protein>
<evidence type="ECO:0000256" key="3">
    <source>
        <dbReference type="ARBA" id="ARBA00023125"/>
    </source>
</evidence>
<evidence type="ECO:0000256" key="5">
    <source>
        <dbReference type="ARBA" id="ARBA00023242"/>
    </source>
</evidence>
<sequence length="351" mass="37706">MQTQSRLIMNPNGGVTGYEPAATDEQHEAVLRELAHGHELTAHLQAEALRALHGQGQTEATAALILQEVSRAFTVCINIMGGSAPAATPTTPPPDAAGVVVTGAASARRPRDDGVPRKVTVTSSPYSDGYQWRKYGQKRIMRTSFPRVTVTSSPYSDGYQWRKYGQKRIMRTSFPRCYYRCCYHRERSCPATKLVQQQPPQQHSDGDQTMYTVTYVHEHTCHNMAPAEPEAAARSSTPDPLGFSAGMQPRQQQRGGAGLDRGSKEELERQALVSSLACVLQGHHQSYTGSGAGTPDGSPSQGRVGDGPSASGLSLDTSDDLGLDVMDYGVTDALYFAASSSYGPGGDGMIP</sequence>
<comment type="subcellular location">
    <subcellularLocation>
        <location evidence="1">Nucleus</location>
    </subcellularLocation>
</comment>
<dbReference type="InterPro" id="IPR036576">
    <property type="entry name" value="WRKY_dom_sf"/>
</dbReference>
<keyword evidence="4" id="KW-0804">Transcription</keyword>
<reference evidence="8" key="1">
    <citation type="journal article" date="2014" name="Science">
        <title>Structural and functional partitioning of bread wheat chromosome 3B.</title>
        <authorList>
            <person name="Choulet F."/>
            <person name="Alberti A."/>
            <person name="Theil S."/>
            <person name="Glover N."/>
            <person name="Barbe V."/>
            <person name="Daron J."/>
            <person name="Pingault L."/>
            <person name="Sourdille P."/>
            <person name="Couloux A."/>
            <person name="Paux E."/>
            <person name="Leroy P."/>
            <person name="Mangenot S."/>
            <person name="Guilhot N."/>
            <person name="Le Gouis J."/>
            <person name="Balfourier F."/>
            <person name="Alaux M."/>
            <person name="Jamilloux V."/>
            <person name="Poulain J."/>
            <person name="Durand C."/>
            <person name="Bellec A."/>
            <person name="Gaspin C."/>
            <person name="Safar J."/>
            <person name="Dolezel J."/>
            <person name="Rogers J."/>
            <person name="Vandepoele K."/>
            <person name="Aury J.M."/>
            <person name="Mayer K."/>
            <person name="Berges H."/>
            <person name="Quesneville H."/>
            <person name="Wincker P."/>
            <person name="Feuillet C."/>
        </authorList>
    </citation>
    <scope>NUCLEOTIDE SEQUENCE</scope>
</reference>
<dbReference type="InterPro" id="IPR044810">
    <property type="entry name" value="WRKY_plant"/>
</dbReference>
<organism evidence="8">
    <name type="scientific">Triticum aestivum</name>
    <name type="common">Wheat</name>
    <dbReference type="NCBI Taxonomy" id="4565"/>
    <lineage>
        <taxon>Eukaryota</taxon>
        <taxon>Viridiplantae</taxon>
        <taxon>Streptophyta</taxon>
        <taxon>Embryophyta</taxon>
        <taxon>Tracheophyta</taxon>
        <taxon>Spermatophyta</taxon>
        <taxon>Magnoliopsida</taxon>
        <taxon>Liliopsida</taxon>
        <taxon>Poales</taxon>
        <taxon>Poaceae</taxon>
        <taxon>BOP clade</taxon>
        <taxon>Pooideae</taxon>
        <taxon>Triticodae</taxon>
        <taxon>Triticeae</taxon>
        <taxon>Triticinae</taxon>
        <taxon>Triticum</taxon>
    </lineage>
</organism>
<evidence type="ECO:0000256" key="1">
    <source>
        <dbReference type="ARBA" id="ARBA00004123"/>
    </source>
</evidence>
<keyword evidence="2" id="KW-0805">Transcription regulation</keyword>
<feature type="domain" description="WRKY" evidence="7">
    <location>
        <begin position="121"/>
        <end position="147"/>
    </location>
</feature>
<dbReference type="GO" id="GO:0043565">
    <property type="term" value="F:sequence-specific DNA binding"/>
    <property type="evidence" value="ECO:0007669"/>
    <property type="project" value="InterPro"/>
</dbReference>
<dbReference type="AlphaFoldDB" id="A0A077S4W2"/>
<evidence type="ECO:0000259" key="7">
    <source>
        <dbReference type="PROSITE" id="PS50811"/>
    </source>
</evidence>
<evidence type="ECO:0000256" key="2">
    <source>
        <dbReference type="ARBA" id="ARBA00023015"/>
    </source>
</evidence>
<evidence type="ECO:0000313" key="8">
    <source>
        <dbReference type="EMBL" id="CDM84770.1"/>
    </source>
</evidence>
<feature type="region of interest" description="Disordered" evidence="6">
    <location>
        <begin position="227"/>
        <end position="266"/>
    </location>
</feature>
<feature type="domain" description="WRKY" evidence="7">
    <location>
        <begin position="150"/>
        <end position="222"/>
    </location>
</feature>
<dbReference type="Pfam" id="PF03106">
    <property type="entry name" value="WRKY"/>
    <property type="match status" value="2"/>
</dbReference>
<dbReference type="SUPFAM" id="SSF118290">
    <property type="entry name" value="WRKY DNA-binding domain"/>
    <property type="match status" value="2"/>
</dbReference>
<dbReference type="HOGENOM" id="CLU_835136_0_0_1"/>
<dbReference type="SMR" id="A0A077S4W2"/>
<dbReference type="InterPro" id="IPR003657">
    <property type="entry name" value="WRKY_dom"/>
</dbReference>
<name>A0A077S4W2_WHEAT</name>
<feature type="region of interest" description="Disordered" evidence="6">
    <location>
        <begin position="287"/>
        <end position="318"/>
    </location>
</feature>
<dbReference type="SMART" id="SM00774">
    <property type="entry name" value="WRKY"/>
    <property type="match status" value="1"/>
</dbReference>
<dbReference type="Gene3D" id="2.20.25.80">
    <property type="entry name" value="WRKY domain"/>
    <property type="match status" value="2"/>
</dbReference>
<dbReference type="PROSITE" id="PS50811">
    <property type="entry name" value="WRKY"/>
    <property type="match status" value="2"/>
</dbReference>
<dbReference type="PANTHER" id="PTHR31282">
    <property type="entry name" value="WRKY TRANSCRIPTION FACTOR 21-RELATED"/>
    <property type="match status" value="1"/>
</dbReference>
<evidence type="ECO:0000256" key="6">
    <source>
        <dbReference type="SAM" id="MobiDB-lite"/>
    </source>
</evidence>
<dbReference type="GO" id="GO:0005634">
    <property type="term" value="C:nucleus"/>
    <property type="evidence" value="ECO:0007669"/>
    <property type="project" value="UniProtKB-SubCell"/>
</dbReference>
<gene>
    <name evidence="8" type="ORF">TRAES_3BF005100030CFD_c1</name>
</gene>
<dbReference type="EMBL" id="HG670306">
    <property type="protein sequence ID" value="CDM84770.1"/>
    <property type="molecule type" value="Genomic_DNA"/>
</dbReference>
<evidence type="ECO:0000256" key="4">
    <source>
        <dbReference type="ARBA" id="ARBA00023163"/>
    </source>
</evidence>
<keyword evidence="3" id="KW-0238">DNA-binding</keyword>
<keyword evidence="5" id="KW-0539">Nucleus</keyword>